<reference evidence="2" key="1">
    <citation type="submission" date="2020-11" db="EMBL/GenBank/DDBJ databases">
        <authorList>
            <consortium name="DOE Joint Genome Institute"/>
            <person name="Ahrendt S."/>
            <person name="Riley R."/>
            <person name="Andreopoulos W."/>
            <person name="Labutti K."/>
            <person name="Pangilinan J."/>
            <person name="Ruiz-Duenas F.J."/>
            <person name="Barrasa J.M."/>
            <person name="Sanchez-Garcia M."/>
            <person name="Camarero S."/>
            <person name="Miyauchi S."/>
            <person name="Serrano A."/>
            <person name="Linde D."/>
            <person name="Babiker R."/>
            <person name="Drula E."/>
            <person name="Ayuso-Fernandez I."/>
            <person name="Pacheco R."/>
            <person name="Padilla G."/>
            <person name="Ferreira P."/>
            <person name="Barriuso J."/>
            <person name="Kellner H."/>
            <person name="Castanera R."/>
            <person name="Alfaro M."/>
            <person name="Ramirez L."/>
            <person name="Pisabarro A.G."/>
            <person name="Kuo A."/>
            <person name="Tritt A."/>
            <person name="Lipzen A."/>
            <person name="He G."/>
            <person name="Yan M."/>
            <person name="Ng V."/>
            <person name="Cullen D."/>
            <person name="Martin F."/>
            <person name="Rosso M.-N."/>
            <person name="Henrissat B."/>
            <person name="Hibbett D."/>
            <person name="Martinez A.T."/>
            <person name="Grigoriev I.V."/>
        </authorList>
    </citation>
    <scope>NUCLEOTIDE SEQUENCE</scope>
    <source>
        <strain evidence="2">CBS 506.95</strain>
    </source>
</reference>
<protein>
    <recommendedName>
        <fullName evidence="1">DUF7330 domain-containing protein</fullName>
    </recommendedName>
</protein>
<dbReference type="EMBL" id="MU157828">
    <property type="protein sequence ID" value="KAF9533518.1"/>
    <property type="molecule type" value="Genomic_DNA"/>
</dbReference>
<name>A0A9P6ERH7_9AGAR</name>
<dbReference type="Proteomes" id="UP000807306">
    <property type="component" value="Unassembled WGS sequence"/>
</dbReference>
<accession>A0A9P6ERH7</accession>
<evidence type="ECO:0000313" key="3">
    <source>
        <dbReference type="Proteomes" id="UP000807306"/>
    </source>
</evidence>
<organism evidence="2 3">
    <name type="scientific">Crepidotus variabilis</name>
    <dbReference type="NCBI Taxonomy" id="179855"/>
    <lineage>
        <taxon>Eukaryota</taxon>
        <taxon>Fungi</taxon>
        <taxon>Dikarya</taxon>
        <taxon>Basidiomycota</taxon>
        <taxon>Agaricomycotina</taxon>
        <taxon>Agaricomycetes</taxon>
        <taxon>Agaricomycetidae</taxon>
        <taxon>Agaricales</taxon>
        <taxon>Agaricineae</taxon>
        <taxon>Crepidotaceae</taxon>
        <taxon>Crepidotus</taxon>
    </lineage>
</organism>
<dbReference type="OrthoDB" id="3177929at2759"/>
<feature type="domain" description="DUF7330" evidence="1">
    <location>
        <begin position="31"/>
        <end position="134"/>
    </location>
</feature>
<proteinExistence type="predicted"/>
<comment type="caution">
    <text evidence="2">The sequence shown here is derived from an EMBL/GenBank/DDBJ whole genome shotgun (WGS) entry which is preliminary data.</text>
</comment>
<evidence type="ECO:0000313" key="2">
    <source>
        <dbReference type="EMBL" id="KAF9533518.1"/>
    </source>
</evidence>
<gene>
    <name evidence="2" type="ORF">CPB83DRAFT_866977</name>
</gene>
<dbReference type="InterPro" id="IPR055754">
    <property type="entry name" value="DUF7330"/>
</dbReference>
<sequence>MSLSDRSSSSLEPLHTRGTHKVRFQDDSEWDFYLDVPKSTIDMSLILPHYRARHQPVDHRMSMFVAGNGDPIKVKVCRNSPGIKFYLEILAESSDVTVWLPSDFKGQIHHTLPTTTKKGKASYSSGFVNRIMRNAQLNESDFKEHIGQDDVVVVTSGTVTFKMWDVQTGNPENCHKETLKRFFGCSKKAPETSIDWDFLLKD</sequence>
<dbReference type="AlphaFoldDB" id="A0A9P6ERH7"/>
<dbReference type="Pfam" id="PF24016">
    <property type="entry name" value="DUF7330"/>
    <property type="match status" value="1"/>
</dbReference>
<keyword evidence="3" id="KW-1185">Reference proteome</keyword>
<evidence type="ECO:0000259" key="1">
    <source>
        <dbReference type="Pfam" id="PF24016"/>
    </source>
</evidence>